<evidence type="ECO:0000256" key="1">
    <source>
        <dbReference type="PIRNR" id="PIRNR006615"/>
    </source>
</evidence>
<dbReference type="GO" id="GO:0046872">
    <property type="term" value="F:metal ion binding"/>
    <property type="evidence" value="ECO:0007669"/>
    <property type="project" value="UniProtKB-KW"/>
</dbReference>
<feature type="binding site" evidence="2">
    <location>
        <position position="267"/>
    </location>
    <ligand>
        <name>Zn(2+)</name>
        <dbReference type="ChEBI" id="CHEBI:29105"/>
        <note>catalytic</note>
    </ligand>
</feature>
<dbReference type="RefSeq" id="WP_165434909.1">
    <property type="nucleotide sequence ID" value="NZ_CP042431.1"/>
</dbReference>
<organism evidence="4 5">
    <name type="scientific">Pseudobacter ginsenosidimutans</name>
    <dbReference type="NCBI Taxonomy" id="661488"/>
    <lineage>
        <taxon>Bacteria</taxon>
        <taxon>Pseudomonadati</taxon>
        <taxon>Bacteroidota</taxon>
        <taxon>Chitinophagia</taxon>
        <taxon>Chitinophagales</taxon>
        <taxon>Chitinophagaceae</taxon>
        <taxon>Pseudobacter</taxon>
    </lineage>
</organism>
<dbReference type="EMBL" id="SGXA01000002">
    <property type="protein sequence ID" value="RZS70912.1"/>
    <property type="molecule type" value="Genomic_DNA"/>
</dbReference>
<evidence type="ECO:0000313" key="4">
    <source>
        <dbReference type="EMBL" id="RZS70912.1"/>
    </source>
</evidence>
<comment type="similarity">
    <text evidence="1">Belongs to the peptidase M32 family.</text>
</comment>
<dbReference type="Proteomes" id="UP000293874">
    <property type="component" value="Unassembled WGS sequence"/>
</dbReference>
<keyword evidence="2" id="KW-0862">Zinc</keyword>
<keyword evidence="5" id="KW-1185">Reference proteome</keyword>
<dbReference type="PROSITE" id="PS52034">
    <property type="entry name" value="PEPTIDASE_M32"/>
    <property type="match status" value="1"/>
</dbReference>
<dbReference type="AlphaFoldDB" id="A0A4Q7MQB8"/>
<dbReference type="GO" id="GO:0004181">
    <property type="term" value="F:metallocarboxypeptidase activity"/>
    <property type="evidence" value="ECO:0007669"/>
    <property type="project" value="UniProtKB-UniRule"/>
</dbReference>
<keyword evidence="1" id="KW-0482">Metalloprotease</keyword>
<keyword evidence="1" id="KW-0378">Hydrolase</keyword>
<accession>A0A4Q7MQB8</accession>
<dbReference type="InterPro" id="IPR001333">
    <property type="entry name" value="Peptidase_M32_Taq"/>
</dbReference>
<dbReference type="PANTHER" id="PTHR34217:SF1">
    <property type="entry name" value="CARBOXYPEPTIDASE 1"/>
    <property type="match status" value="1"/>
</dbReference>
<comment type="function">
    <text evidence="1">Broad specificity carboxypetidase that releases amino acids sequentially from the C-terminus, including neutral, aromatic, polar and basic residues.</text>
</comment>
<reference evidence="4 5" key="1">
    <citation type="submission" date="2019-02" db="EMBL/GenBank/DDBJ databases">
        <title>Genomic Encyclopedia of Type Strains, Phase IV (KMG-IV): sequencing the most valuable type-strain genomes for metagenomic binning, comparative biology and taxonomic classification.</title>
        <authorList>
            <person name="Goeker M."/>
        </authorList>
    </citation>
    <scope>NUCLEOTIDE SEQUENCE [LARGE SCALE GENOMIC DNA]</scope>
    <source>
        <strain evidence="4 5">DSM 18116</strain>
    </source>
</reference>
<dbReference type="CDD" id="cd06460">
    <property type="entry name" value="M32_Taq"/>
    <property type="match status" value="1"/>
</dbReference>
<dbReference type="Pfam" id="PF02074">
    <property type="entry name" value="Peptidase_M32"/>
    <property type="match status" value="1"/>
</dbReference>
<comment type="caution">
    <text evidence="4">The sequence shown here is derived from an EMBL/GenBank/DDBJ whole genome shotgun (WGS) entry which is preliminary data.</text>
</comment>
<protein>
    <recommendedName>
        <fullName evidence="1">Metal-dependent carboxypeptidase</fullName>
        <ecNumber evidence="1">3.4.17.19</ecNumber>
    </recommendedName>
</protein>
<dbReference type="GO" id="GO:0006508">
    <property type="term" value="P:proteolysis"/>
    <property type="evidence" value="ECO:0007669"/>
    <property type="project" value="UniProtKB-UniRule"/>
</dbReference>
<keyword evidence="1 2" id="KW-0479">Metal-binding</keyword>
<dbReference type="EC" id="3.4.17.19" evidence="1"/>
<evidence type="ECO:0000256" key="3">
    <source>
        <dbReference type="PIRSR" id="PIRSR006615-2"/>
    </source>
</evidence>
<feature type="binding site" evidence="2">
    <location>
        <position position="297"/>
    </location>
    <ligand>
        <name>Zn(2+)</name>
        <dbReference type="ChEBI" id="CHEBI:29105"/>
        <note>catalytic</note>
    </ligand>
</feature>
<dbReference type="PANTHER" id="PTHR34217">
    <property type="entry name" value="METAL-DEPENDENT CARBOXYPEPTIDASE"/>
    <property type="match status" value="1"/>
</dbReference>
<evidence type="ECO:0000313" key="5">
    <source>
        <dbReference type="Proteomes" id="UP000293874"/>
    </source>
</evidence>
<comment type="cofactor">
    <cofactor evidence="2">
        <name>Zn(2+)</name>
        <dbReference type="ChEBI" id="CHEBI:29105"/>
    </cofactor>
    <text evidence="2">Binds 1 zinc ion per subunit.</text>
</comment>
<dbReference type="Gene3D" id="1.10.1370.30">
    <property type="match status" value="1"/>
</dbReference>
<dbReference type="SUPFAM" id="SSF55486">
    <property type="entry name" value="Metalloproteases ('zincins'), catalytic domain"/>
    <property type="match status" value="1"/>
</dbReference>
<keyword evidence="1" id="KW-0645">Protease</keyword>
<feature type="binding site" evidence="2">
    <location>
        <position position="271"/>
    </location>
    <ligand>
        <name>Zn(2+)</name>
        <dbReference type="ChEBI" id="CHEBI:29105"/>
        <note>catalytic</note>
    </ligand>
</feature>
<dbReference type="PRINTS" id="PR00998">
    <property type="entry name" value="CRBOXYPTASET"/>
</dbReference>
<evidence type="ECO:0000256" key="2">
    <source>
        <dbReference type="PIRSR" id="PIRSR006615-1"/>
    </source>
</evidence>
<comment type="catalytic activity">
    <reaction evidence="1">
        <text>Release of a C-terminal amino acid with broad specificity, except for -Pro.</text>
        <dbReference type="EC" id="3.4.17.19"/>
    </reaction>
</comment>
<dbReference type="PIRSF" id="PIRSF006615">
    <property type="entry name" value="Zn_crbxpep_Taq"/>
    <property type="match status" value="1"/>
</dbReference>
<feature type="active site" description="Proton donor/acceptor" evidence="3">
    <location>
        <position position="268"/>
    </location>
</feature>
<name>A0A4Q7MQB8_9BACT</name>
<proteinExistence type="inferred from homology"/>
<sequence length="502" mass="58206">MITSSNSAELYNQYQSAMRRIADIRYASAVLQWDQETYLPPKGAGFRGQQLATLSEIAHEEFTTDKLGVLLQELSSRHDLDAEQQRNVALTLEDYNRNKKFTAAFVRHLTEVINKSYHSWIEARKANSFSVFAGDLAELVKLKKEEAEILGYQHHCYDALLNDYDKGSNVQLLDKTFDTIREPLKVLLQKIQGRPQVNNSFLQQHFPKDKQWDFGMQLIRGLGYDMEAGRQDISEHPFTTNFNSLDVRVTTRIDVNDLGNMVWSCIHEAGHAMYEQGLPELQYGLPLGEAASLTIHESQSRLWENHVGRSMAWCRHYLPVLQQYFPEQLQAVNAEQFYKGINQVTPSLIRTEADELTYHFHVMIRYELEKALLENAITTADIPTFWNERYMKYMNVKVPDDKQGCLQDVHWSHGSFGYFPTYSLGSFYAAQFFTMAEKSIPGLDTQIQKGDAHSLLSWLREQIHRYGRMYNSEELCKKVTGETLNISYFLQYLQRKYESIYA</sequence>
<gene>
    <name evidence="4" type="ORF">EV199_2811</name>
</gene>
<keyword evidence="1 4" id="KW-0121">Carboxypeptidase</keyword>